<name>A0ACB8QMH1_9AGAM</name>
<keyword evidence="2" id="KW-1185">Reference proteome</keyword>
<comment type="caution">
    <text evidence="1">The sequence shown here is derived from an EMBL/GenBank/DDBJ whole genome shotgun (WGS) entry which is preliminary data.</text>
</comment>
<evidence type="ECO:0000313" key="1">
    <source>
        <dbReference type="EMBL" id="KAI0032887.1"/>
    </source>
</evidence>
<sequence length="160" mass="18557">MTPRPFDTFEKDPPSPLIWGSLVPFGPYTEVLNSANVSTSRLHSELFLAREHEGVIEIVDKSTNGTLVNGQRIEPREPHVLSNMDVVTFGPPEIEDPTQFRFGLGNRPPRHYRYIFYDFSTCYVFQSPPPGLTPQQIDFRMCFWEHDRSRRHAQMMKDCL</sequence>
<dbReference type="EMBL" id="MU273533">
    <property type="protein sequence ID" value="KAI0032887.1"/>
    <property type="molecule type" value="Genomic_DNA"/>
</dbReference>
<evidence type="ECO:0000313" key="2">
    <source>
        <dbReference type="Proteomes" id="UP000814128"/>
    </source>
</evidence>
<proteinExistence type="predicted"/>
<reference evidence="1" key="2">
    <citation type="journal article" date="2022" name="New Phytol.">
        <title>Evolutionary transition to the ectomycorrhizal habit in the genomes of a hyperdiverse lineage of mushroom-forming fungi.</title>
        <authorList>
            <person name="Looney B."/>
            <person name="Miyauchi S."/>
            <person name="Morin E."/>
            <person name="Drula E."/>
            <person name="Courty P.E."/>
            <person name="Kohler A."/>
            <person name="Kuo A."/>
            <person name="LaButti K."/>
            <person name="Pangilinan J."/>
            <person name="Lipzen A."/>
            <person name="Riley R."/>
            <person name="Andreopoulos W."/>
            <person name="He G."/>
            <person name="Johnson J."/>
            <person name="Nolan M."/>
            <person name="Tritt A."/>
            <person name="Barry K.W."/>
            <person name="Grigoriev I.V."/>
            <person name="Nagy L.G."/>
            <person name="Hibbett D."/>
            <person name="Henrissat B."/>
            <person name="Matheny P.B."/>
            <person name="Labbe J."/>
            <person name="Martin F.M."/>
        </authorList>
    </citation>
    <scope>NUCLEOTIDE SEQUENCE</scope>
    <source>
        <strain evidence="1">EC-137</strain>
    </source>
</reference>
<organism evidence="1 2">
    <name type="scientific">Vararia minispora EC-137</name>
    <dbReference type="NCBI Taxonomy" id="1314806"/>
    <lineage>
        <taxon>Eukaryota</taxon>
        <taxon>Fungi</taxon>
        <taxon>Dikarya</taxon>
        <taxon>Basidiomycota</taxon>
        <taxon>Agaricomycotina</taxon>
        <taxon>Agaricomycetes</taxon>
        <taxon>Russulales</taxon>
        <taxon>Lachnocladiaceae</taxon>
        <taxon>Vararia</taxon>
    </lineage>
</organism>
<reference evidence="1" key="1">
    <citation type="submission" date="2021-02" db="EMBL/GenBank/DDBJ databases">
        <authorList>
            <consortium name="DOE Joint Genome Institute"/>
            <person name="Ahrendt S."/>
            <person name="Looney B.P."/>
            <person name="Miyauchi S."/>
            <person name="Morin E."/>
            <person name="Drula E."/>
            <person name="Courty P.E."/>
            <person name="Chicoki N."/>
            <person name="Fauchery L."/>
            <person name="Kohler A."/>
            <person name="Kuo A."/>
            <person name="Labutti K."/>
            <person name="Pangilinan J."/>
            <person name="Lipzen A."/>
            <person name="Riley R."/>
            <person name="Andreopoulos W."/>
            <person name="He G."/>
            <person name="Johnson J."/>
            <person name="Barry K.W."/>
            <person name="Grigoriev I.V."/>
            <person name="Nagy L."/>
            <person name="Hibbett D."/>
            <person name="Henrissat B."/>
            <person name="Matheny P.B."/>
            <person name="Labbe J."/>
            <person name="Martin F."/>
        </authorList>
    </citation>
    <scope>NUCLEOTIDE SEQUENCE</scope>
    <source>
        <strain evidence="1">EC-137</strain>
    </source>
</reference>
<accession>A0ACB8QMH1</accession>
<dbReference type="Proteomes" id="UP000814128">
    <property type="component" value="Unassembled WGS sequence"/>
</dbReference>
<protein>
    <submittedName>
        <fullName evidence="1">Uncharacterized protein</fullName>
    </submittedName>
</protein>
<gene>
    <name evidence="1" type="ORF">K488DRAFT_70269</name>
</gene>